<protein>
    <recommendedName>
        <fullName evidence="4">Lipoprotein</fullName>
    </recommendedName>
</protein>
<reference evidence="2 3" key="1">
    <citation type="submission" date="2023-10" db="EMBL/GenBank/DDBJ databases">
        <title>Clonality and diversity in the soft rot Dickeya solani phytopathogen.</title>
        <authorList>
            <person name="Pedron J."/>
            <person name="Van Gijisegem F."/>
            <person name="Portier P."/>
            <person name="Taghouti G."/>
        </authorList>
    </citation>
    <scope>NUCLEOTIDE SEQUENCE [LARGE SCALE GENOMIC DNA]</scope>
    <source>
        <strain evidence="2 3">FVG2-MFV017-A9</strain>
    </source>
</reference>
<dbReference type="EMBL" id="JAWLLM010000015">
    <property type="protein sequence ID" value="MDV7043342.1"/>
    <property type="molecule type" value="Genomic_DNA"/>
</dbReference>
<dbReference type="RefSeq" id="WP_226061780.1">
    <property type="nucleotide sequence ID" value="NZ_CP104920.1"/>
</dbReference>
<dbReference type="PROSITE" id="PS51257">
    <property type="entry name" value="PROKAR_LIPOPROTEIN"/>
    <property type="match status" value="1"/>
</dbReference>
<proteinExistence type="predicted"/>
<dbReference type="Proteomes" id="UP001187868">
    <property type="component" value="Unassembled WGS sequence"/>
</dbReference>
<gene>
    <name evidence="2" type="ORF">RUJ08_14530</name>
</gene>
<evidence type="ECO:0000256" key="1">
    <source>
        <dbReference type="SAM" id="SignalP"/>
    </source>
</evidence>
<feature type="chain" id="PRO_5045450965" description="Lipoprotein" evidence="1">
    <location>
        <begin position="26"/>
        <end position="289"/>
    </location>
</feature>
<evidence type="ECO:0000313" key="2">
    <source>
        <dbReference type="EMBL" id="MDV7043342.1"/>
    </source>
</evidence>
<keyword evidence="1" id="KW-0732">Signal</keyword>
<name>A0ABU4EIA2_9GAMM</name>
<sequence length="289" mass="32425">MKTLRMSFLSLALLSVTFVAGCAKSIEKTPDYQRRPGWNALHILVKDDCETAKSGGKALIQWKGECSVKPLIDVINKNPEKIPEFYALYHQYGAPGVLSIDVSNNSKMNYLNYMNSVSMSLNTVEIQKIYSDYRNDYRAVGLREVSKDEFTQSLTAFSKRSPEFVGLMNQEAKRLHDESVEAERGNSDQKLGVDYKAKCGPFFIDLTPHDGWARINGAKPETQKITPLPGNVDGNNVKMQWMVPTGAPGKWYGMDYVKKNGKAILNVQIVQASMNAPRVYGTYDCMKIN</sequence>
<comment type="caution">
    <text evidence="2">The sequence shown here is derived from an EMBL/GenBank/DDBJ whole genome shotgun (WGS) entry which is preliminary data.</text>
</comment>
<evidence type="ECO:0000313" key="3">
    <source>
        <dbReference type="Proteomes" id="UP001187868"/>
    </source>
</evidence>
<feature type="signal peptide" evidence="1">
    <location>
        <begin position="1"/>
        <end position="25"/>
    </location>
</feature>
<organism evidence="2 3">
    <name type="scientific">Dickeya solani</name>
    <dbReference type="NCBI Taxonomy" id="1089444"/>
    <lineage>
        <taxon>Bacteria</taxon>
        <taxon>Pseudomonadati</taxon>
        <taxon>Pseudomonadota</taxon>
        <taxon>Gammaproteobacteria</taxon>
        <taxon>Enterobacterales</taxon>
        <taxon>Pectobacteriaceae</taxon>
        <taxon>Dickeya</taxon>
    </lineage>
</organism>
<keyword evidence="3" id="KW-1185">Reference proteome</keyword>
<evidence type="ECO:0008006" key="4">
    <source>
        <dbReference type="Google" id="ProtNLM"/>
    </source>
</evidence>
<accession>A0ABU4EIA2</accession>